<dbReference type="PANTHER" id="PTHR37827">
    <property type="entry name" value="TUDOR DOMAIN-CONTAINING PROTEIN"/>
    <property type="match status" value="1"/>
</dbReference>
<dbReference type="InterPro" id="IPR002999">
    <property type="entry name" value="Tudor"/>
</dbReference>
<dbReference type="PaxDb" id="2903-EOD42079"/>
<protein>
    <recommendedName>
        <fullName evidence="1">Tudor domain-containing protein</fullName>
    </recommendedName>
</protein>
<dbReference type="RefSeq" id="XP_005794508.1">
    <property type="nucleotide sequence ID" value="XM_005794451.1"/>
</dbReference>
<feature type="domain" description="Tudor" evidence="1">
    <location>
        <begin position="138"/>
        <end position="203"/>
    </location>
</feature>
<dbReference type="STRING" id="2903.R1G8C5"/>
<dbReference type="EnsemblProtists" id="EOD42079">
    <property type="protein sequence ID" value="EOD42079"/>
    <property type="gene ID" value="EMIHUDRAFT_194785"/>
</dbReference>
<evidence type="ECO:0000259" key="1">
    <source>
        <dbReference type="PROSITE" id="PS50304"/>
    </source>
</evidence>
<organism evidence="2 3">
    <name type="scientific">Emiliania huxleyi (strain CCMP1516)</name>
    <dbReference type="NCBI Taxonomy" id="280463"/>
    <lineage>
        <taxon>Eukaryota</taxon>
        <taxon>Haptista</taxon>
        <taxon>Haptophyta</taxon>
        <taxon>Prymnesiophyceae</taxon>
        <taxon>Isochrysidales</taxon>
        <taxon>Noelaerhabdaceae</taxon>
        <taxon>Emiliania</taxon>
    </lineage>
</organism>
<sequence length="320" mass="34683">MPKQLYGHKHAKARGVPAEPAAVGVWLTLMAGLPEELQHRAIIAAATEAGLELAADSRDSFAAALVEYGSERRADCDEAWIGVLLELCSDFGVPLGDVADADVADAGADAAERAGATELLGALRRHRVVCNEPPPPPPLREGVAVLAVLEEDEEWHEARVVKLIPPPSGRGAPLVLVRFVEWQKVQETSRAKVVPLAEIADDEDAAEAEGECELCRRSLALTFHHLVPVATHSRYLGKCLPHGVAEAASDGGPAPQPSREFLHSYGAMLCRFCHSTVHRFAPNAVLAERFNTLDKLREQPPLARFVEFASRQRQSACRCR</sequence>
<proteinExistence type="predicted"/>
<name>A0A0D3L244_EMIH1</name>
<dbReference type="PROSITE" id="PS50304">
    <property type="entry name" value="TUDOR"/>
    <property type="match status" value="1"/>
</dbReference>
<reference evidence="2" key="2">
    <citation type="submission" date="2024-10" db="UniProtKB">
        <authorList>
            <consortium name="EnsemblProtists"/>
        </authorList>
    </citation>
    <scope>IDENTIFICATION</scope>
</reference>
<dbReference type="GeneID" id="17287349"/>
<dbReference type="KEGG" id="ehx:EMIHUDRAFT_194785"/>
<dbReference type="AlphaFoldDB" id="A0A0D3L244"/>
<accession>A0A0D3L244</accession>
<dbReference type="HOGENOM" id="CLU_081444_0_0_1"/>
<evidence type="ECO:0000313" key="3">
    <source>
        <dbReference type="Proteomes" id="UP000013827"/>
    </source>
</evidence>
<keyword evidence="3" id="KW-1185">Reference proteome</keyword>
<evidence type="ECO:0000313" key="2">
    <source>
        <dbReference type="EnsemblProtists" id="EOD42079"/>
    </source>
</evidence>
<dbReference type="PANTHER" id="PTHR37827:SF1">
    <property type="entry name" value="HNH DOMAIN-CONTAINING PROTEIN"/>
    <property type="match status" value="1"/>
</dbReference>
<reference evidence="3" key="1">
    <citation type="journal article" date="2013" name="Nature">
        <title>Pan genome of the phytoplankton Emiliania underpins its global distribution.</title>
        <authorList>
            <person name="Read B.A."/>
            <person name="Kegel J."/>
            <person name="Klute M.J."/>
            <person name="Kuo A."/>
            <person name="Lefebvre S.C."/>
            <person name="Maumus F."/>
            <person name="Mayer C."/>
            <person name="Miller J."/>
            <person name="Monier A."/>
            <person name="Salamov A."/>
            <person name="Young J."/>
            <person name="Aguilar M."/>
            <person name="Claverie J.M."/>
            <person name="Frickenhaus S."/>
            <person name="Gonzalez K."/>
            <person name="Herman E.K."/>
            <person name="Lin Y.C."/>
            <person name="Napier J."/>
            <person name="Ogata H."/>
            <person name="Sarno A.F."/>
            <person name="Shmutz J."/>
            <person name="Schroeder D."/>
            <person name="de Vargas C."/>
            <person name="Verret F."/>
            <person name="von Dassow P."/>
            <person name="Valentin K."/>
            <person name="Van de Peer Y."/>
            <person name="Wheeler G."/>
            <person name="Dacks J.B."/>
            <person name="Delwiche C.F."/>
            <person name="Dyhrman S.T."/>
            <person name="Glockner G."/>
            <person name="John U."/>
            <person name="Richards T."/>
            <person name="Worden A.Z."/>
            <person name="Zhang X."/>
            <person name="Grigoriev I.V."/>
            <person name="Allen A.E."/>
            <person name="Bidle K."/>
            <person name="Borodovsky M."/>
            <person name="Bowler C."/>
            <person name="Brownlee C."/>
            <person name="Cock J.M."/>
            <person name="Elias M."/>
            <person name="Gladyshev V.N."/>
            <person name="Groth M."/>
            <person name="Guda C."/>
            <person name="Hadaegh A."/>
            <person name="Iglesias-Rodriguez M.D."/>
            <person name="Jenkins J."/>
            <person name="Jones B.M."/>
            <person name="Lawson T."/>
            <person name="Leese F."/>
            <person name="Lindquist E."/>
            <person name="Lobanov A."/>
            <person name="Lomsadze A."/>
            <person name="Malik S.B."/>
            <person name="Marsh M.E."/>
            <person name="Mackinder L."/>
            <person name="Mock T."/>
            <person name="Mueller-Roeber B."/>
            <person name="Pagarete A."/>
            <person name="Parker M."/>
            <person name="Probert I."/>
            <person name="Quesneville H."/>
            <person name="Raines C."/>
            <person name="Rensing S.A."/>
            <person name="Riano-Pachon D.M."/>
            <person name="Richier S."/>
            <person name="Rokitta S."/>
            <person name="Shiraiwa Y."/>
            <person name="Soanes D.M."/>
            <person name="van der Giezen M."/>
            <person name="Wahlund T.M."/>
            <person name="Williams B."/>
            <person name="Wilson W."/>
            <person name="Wolfe G."/>
            <person name="Wurch L.L."/>
        </authorList>
    </citation>
    <scope>NUCLEOTIDE SEQUENCE</scope>
</reference>
<dbReference type="Proteomes" id="UP000013827">
    <property type="component" value="Unassembled WGS sequence"/>
</dbReference>